<evidence type="ECO:0000259" key="6">
    <source>
        <dbReference type="Pfam" id="PF08281"/>
    </source>
</evidence>
<dbReference type="InterPro" id="IPR039425">
    <property type="entry name" value="RNA_pol_sigma-70-like"/>
</dbReference>
<organism evidence="7 8">
    <name type="scientific">Halobacillus naozhouensis</name>
    <dbReference type="NCBI Taxonomy" id="554880"/>
    <lineage>
        <taxon>Bacteria</taxon>
        <taxon>Bacillati</taxon>
        <taxon>Bacillota</taxon>
        <taxon>Bacilli</taxon>
        <taxon>Bacillales</taxon>
        <taxon>Bacillaceae</taxon>
        <taxon>Halobacillus</taxon>
    </lineage>
</organism>
<reference evidence="7 8" key="1">
    <citation type="submission" date="2023-04" db="EMBL/GenBank/DDBJ databases">
        <title>Genome sequence of Halobacillus naozhouensis KACC 21980.</title>
        <authorList>
            <person name="Kim S."/>
            <person name="Heo J."/>
            <person name="Kwon S.-W."/>
        </authorList>
    </citation>
    <scope>NUCLEOTIDE SEQUENCE [LARGE SCALE GENOMIC DNA]</scope>
    <source>
        <strain evidence="7 8">KCTC 13234</strain>
    </source>
</reference>
<accession>A0ABY8IU65</accession>
<dbReference type="InterPro" id="IPR013249">
    <property type="entry name" value="RNA_pol_sigma70_r4_t2"/>
</dbReference>
<evidence type="ECO:0000256" key="1">
    <source>
        <dbReference type="ARBA" id="ARBA00010641"/>
    </source>
</evidence>
<evidence type="ECO:0000259" key="5">
    <source>
        <dbReference type="Pfam" id="PF04542"/>
    </source>
</evidence>
<protein>
    <submittedName>
        <fullName evidence="7">Sigma-70 family RNA polymerase sigma factor</fullName>
    </submittedName>
</protein>
<keyword evidence="4" id="KW-0804">Transcription</keyword>
<evidence type="ECO:0000256" key="4">
    <source>
        <dbReference type="ARBA" id="ARBA00023163"/>
    </source>
</evidence>
<gene>
    <name evidence="7" type="ORF">P9989_14745</name>
</gene>
<dbReference type="PANTHER" id="PTHR43133">
    <property type="entry name" value="RNA POLYMERASE ECF-TYPE SIGMA FACTO"/>
    <property type="match status" value="1"/>
</dbReference>
<dbReference type="Pfam" id="PF08281">
    <property type="entry name" value="Sigma70_r4_2"/>
    <property type="match status" value="1"/>
</dbReference>
<comment type="similarity">
    <text evidence="1">Belongs to the sigma-70 factor family. ECF subfamily.</text>
</comment>
<evidence type="ECO:0000313" key="7">
    <source>
        <dbReference type="EMBL" id="WFT73622.1"/>
    </source>
</evidence>
<dbReference type="NCBIfam" id="NF006930">
    <property type="entry name" value="PRK09415.1"/>
    <property type="match status" value="1"/>
</dbReference>
<dbReference type="InterPro" id="IPR036388">
    <property type="entry name" value="WH-like_DNA-bd_sf"/>
</dbReference>
<keyword evidence="2" id="KW-0805">Transcription regulation</keyword>
<dbReference type="CDD" id="cd06171">
    <property type="entry name" value="Sigma70_r4"/>
    <property type="match status" value="1"/>
</dbReference>
<name>A0ABY8IU65_9BACI</name>
<dbReference type="InterPro" id="IPR013325">
    <property type="entry name" value="RNA_pol_sigma_r2"/>
</dbReference>
<evidence type="ECO:0000256" key="3">
    <source>
        <dbReference type="ARBA" id="ARBA00023082"/>
    </source>
</evidence>
<keyword evidence="8" id="KW-1185">Reference proteome</keyword>
<dbReference type="Gene3D" id="1.10.1740.10">
    <property type="match status" value="1"/>
</dbReference>
<dbReference type="RefSeq" id="WP_283075630.1">
    <property type="nucleotide sequence ID" value="NZ_CP121671.1"/>
</dbReference>
<dbReference type="Gene3D" id="1.10.10.10">
    <property type="entry name" value="Winged helix-like DNA-binding domain superfamily/Winged helix DNA-binding domain"/>
    <property type="match status" value="1"/>
</dbReference>
<keyword evidence="3" id="KW-0731">Sigma factor</keyword>
<dbReference type="InterPro" id="IPR007627">
    <property type="entry name" value="RNA_pol_sigma70_r2"/>
</dbReference>
<dbReference type="InterPro" id="IPR013324">
    <property type="entry name" value="RNA_pol_sigma_r3/r4-like"/>
</dbReference>
<dbReference type="SUPFAM" id="SSF88946">
    <property type="entry name" value="Sigma2 domain of RNA polymerase sigma factors"/>
    <property type="match status" value="1"/>
</dbReference>
<dbReference type="NCBIfam" id="TIGR02937">
    <property type="entry name" value="sigma70-ECF"/>
    <property type="match status" value="1"/>
</dbReference>
<sequence length="182" mass="21850">MHDKREKQEHQSTREILVDLMEEYGDMVLRVAFTYVKERQLAEDLSQEIFIKCYQSLHTFEERSSYRTWLYRITVNYCKDYVRSWPFRNLIPRSVVRPGNDRSMDSVSSQVVQREENDLLFKKVLKLSVKLREVVIFYYYENLSVNEIACVLQVNPNTVKSRLHRARKSLRHHIEGGMILEE</sequence>
<dbReference type="PANTHER" id="PTHR43133:SF60">
    <property type="entry name" value="RNA POLYMERASE SIGMA FACTOR SIGV"/>
    <property type="match status" value="1"/>
</dbReference>
<dbReference type="EMBL" id="CP121671">
    <property type="protein sequence ID" value="WFT73622.1"/>
    <property type="molecule type" value="Genomic_DNA"/>
</dbReference>
<evidence type="ECO:0000256" key="2">
    <source>
        <dbReference type="ARBA" id="ARBA00023015"/>
    </source>
</evidence>
<dbReference type="Proteomes" id="UP001221597">
    <property type="component" value="Chromosome"/>
</dbReference>
<dbReference type="SUPFAM" id="SSF88659">
    <property type="entry name" value="Sigma3 and sigma4 domains of RNA polymerase sigma factors"/>
    <property type="match status" value="1"/>
</dbReference>
<dbReference type="InterPro" id="IPR014284">
    <property type="entry name" value="RNA_pol_sigma-70_dom"/>
</dbReference>
<proteinExistence type="inferred from homology"/>
<feature type="domain" description="RNA polymerase sigma factor 70 region 4 type 2" evidence="6">
    <location>
        <begin position="124"/>
        <end position="170"/>
    </location>
</feature>
<evidence type="ECO:0000313" key="8">
    <source>
        <dbReference type="Proteomes" id="UP001221597"/>
    </source>
</evidence>
<dbReference type="Pfam" id="PF04542">
    <property type="entry name" value="Sigma70_r2"/>
    <property type="match status" value="1"/>
</dbReference>
<feature type="domain" description="RNA polymerase sigma-70 region 2" evidence="5">
    <location>
        <begin position="20"/>
        <end position="84"/>
    </location>
</feature>